<gene>
    <name evidence="9" type="primary">alkJ</name>
    <name evidence="9" type="ORF">GAK30_01806</name>
</gene>
<evidence type="ECO:0000256" key="4">
    <source>
        <dbReference type="ARBA" id="ARBA00022827"/>
    </source>
</evidence>
<reference evidence="10" key="1">
    <citation type="journal article" date="2020" name="MBio">
        <title>Horizontal gene transfer to a defensive symbiont with a reduced genome amongst a multipartite beetle microbiome.</title>
        <authorList>
            <person name="Waterworth S.C."/>
            <person name="Florez L.V."/>
            <person name="Rees E.R."/>
            <person name="Hertweck C."/>
            <person name="Kaltenpoth M."/>
            <person name="Kwan J.C."/>
        </authorList>
    </citation>
    <scope>NUCLEOTIDE SEQUENCE [LARGE SCALE GENOMIC DNA]</scope>
</reference>
<evidence type="ECO:0000256" key="2">
    <source>
        <dbReference type="ARBA" id="ARBA00010790"/>
    </source>
</evidence>
<evidence type="ECO:0000256" key="5">
    <source>
        <dbReference type="PIRSR" id="PIRSR000137-2"/>
    </source>
</evidence>
<evidence type="ECO:0000313" key="9">
    <source>
        <dbReference type="EMBL" id="KAF1021456.1"/>
    </source>
</evidence>
<keyword evidence="4 5" id="KW-0274">FAD</keyword>
<dbReference type="SUPFAM" id="SSF54373">
    <property type="entry name" value="FAD-linked reductases, C-terminal domain"/>
    <property type="match status" value="1"/>
</dbReference>
<dbReference type="PROSITE" id="PS00623">
    <property type="entry name" value="GMC_OXRED_1"/>
    <property type="match status" value="1"/>
</dbReference>
<proteinExistence type="inferred from homology"/>
<dbReference type="GO" id="GO:0050660">
    <property type="term" value="F:flavin adenine dinucleotide binding"/>
    <property type="evidence" value="ECO:0007669"/>
    <property type="project" value="InterPro"/>
</dbReference>
<name>A0A7V8FP45_9BURK</name>
<dbReference type="SUPFAM" id="SSF51905">
    <property type="entry name" value="FAD/NAD(P)-binding domain"/>
    <property type="match status" value="1"/>
</dbReference>
<evidence type="ECO:0000256" key="1">
    <source>
        <dbReference type="ARBA" id="ARBA00001974"/>
    </source>
</evidence>
<dbReference type="Gene3D" id="3.30.560.10">
    <property type="entry name" value="Glucose Oxidase, domain 3"/>
    <property type="match status" value="1"/>
</dbReference>
<keyword evidence="3 6" id="KW-0285">Flavoprotein</keyword>
<dbReference type="Pfam" id="PF05199">
    <property type="entry name" value="GMC_oxred_C"/>
    <property type="match status" value="1"/>
</dbReference>
<dbReference type="Gene3D" id="3.50.50.60">
    <property type="entry name" value="FAD/NAD(P)-binding domain"/>
    <property type="match status" value="1"/>
</dbReference>
<comment type="cofactor">
    <cofactor evidence="1 5">
        <name>FAD</name>
        <dbReference type="ChEBI" id="CHEBI:57692"/>
    </cofactor>
</comment>
<protein>
    <submittedName>
        <fullName evidence="9">Alcohol dehydrogenase [acceptor]</fullName>
    </submittedName>
</protein>
<dbReference type="EMBL" id="WNDQ01000021">
    <property type="protein sequence ID" value="KAF1021456.1"/>
    <property type="molecule type" value="Genomic_DNA"/>
</dbReference>
<sequence>MPSVSEAGERNRFDYIVIGAGSAGALMANRLSADPQVRVLLLEAGRRDDYHWVHIPVGYLYCIGNPRTDWCFSTEPEPGLNGRALRYPRGKVLGGSSSINGMIYMRGQARDYDQWAALTGDDTWRWEQVLPAFKAHEDHYRLDAPQPGQRGQAGLDEAARRDFAQFHGSATQYLGPNGRRGQRTTGGEWRVEKQRLRWDILDAFAQAAQQAGVPASDDFNRGDNEGVGYFEVNQRQGWRWNTAKAFLRPACYGRPNFELWTGAHVQRLQIDRQPDGSLRCSGAEVWNGRESVTVHATREVVLCAGAVGSPQLLQLSGIGPGELLRSHGIEVVADRPAVGANLQDHLQIRSVYKVSGAKTLNTLVQSLWGQGLIGLEYLLRRTGPMSMAPSQLGAFTRSSPTQPHANLQYHVQPLSLEAFGEPLHAVPAFTASVCNLNPTSRGTVRIKSPHFGDAPAIAPNYLSTPEDRQVAADSLRVTRRIVAQPALARYQPEEWKPGPQYQSDEDLARLAGDIATTIFHPVGTCKMGRAHDASAVVDARLRVLDGRGGTIAGLRVADASVMPTITSGNTNSPTLMIAEKAAGWIRADAKAASAA</sequence>
<dbReference type="Proteomes" id="UP000461670">
    <property type="component" value="Unassembled WGS sequence"/>
</dbReference>
<feature type="domain" description="Glucose-methanol-choline oxidoreductase N-terminal" evidence="8">
    <location>
        <begin position="305"/>
        <end position="319"/>
    </location>
</feature>
<dbReference type="PIRSF" id="PIRSF000137">
    <property type="entry name" value="Alcohol_oxidase"/>
    <property type="match status" value="1"/>
</dbReference>
<evidence type="ECO:0000313" key="10">
    <source>
        <dbReference type="Proteomes" id="UP000461670"/>
    </source>
</evidence>
<dbReference type="PANTHER" id="PTHR11552">
    <property type="entry name" value="GLUCOSE-METHANOL-CHOLINE GMC OXIDOREDUCTASE"/>
    <property type="match status" value="1"/>
</dbReference>
<dbReference type="AlphaFoldDB" id="A0A7V8FP45"/>
<organism evidence="9 10">
    <name type="scientific">Paracidovorax wautersii</name>
    <dbReference type="NCBI Taxonomy" id="1177982"/>
    <lineage>
        <taxon>Bacteria</taxon>
        <taxon>Pseudomonadati</taxon>
        <taxon>Pseudomonadota</taxon>
        <taxon>Betaproteobacteria</taxon>
        <taxon>Burkholderiales</taxon>
        <taxon>Comamonadaceae</taxon>
        <taxon>Paracidovorax</taxon>
    </lineage>
</organism>
<dbReference type="PANTHER" id="PTHR11552:SF147">
    <property type="entry name" value="CHOLINE DEHYDROGENASE, MITOCHONDRIAL"/>
    <property type="match status" value="1"/>
</dbReference>
<comment type="similarity">
    <text evidence="2 6">Belongs to the GMC oxidoreductase family.</text>
</comment>
<feature type="domain" description="Glucose-methanol-choline oxidoreductase N-terminal" evidence="7">
    <location>
        <begin position="90"/>
        <end position="113"/>
    </location>
</feature>
<feature type="binding site" evidence="5">
    <location>
        <position position="92"/>
    </location>
    <ligand>
        <name>FAD</name>
        <dbReference type="ChEBI" id="CHEBI:57692"/>
    </ligand>
</feature>
<dbReference type="InterPro" id="IPR012132">
    <property type="entry name" value="GMC_OxRdtase"/>
</dbReference>
<evidence type="ECO:0000256" key="3">
    <source>
        <dbReference type="ARBA" id="ARBA00022630"/>
    </source>
</evidence>
<feature type="binding site" evidence="5">
    <location>
        <position position="265"/>
    </location>
    <ligand>
        <name>FAD</name>
        <dbReference type="ChEBI" id="CHEBI:57692"/>
    </ligand>
</feature>
<evidence type="ECO:0000259" key="7">
    <source>
        <dbReference type="PROSITE" id="PS00623"/>
    </source>
</evidence>
<evidence type="ECO:0000259" key="8">
    <source>
        <dbReference type="PROSITE" id="PS00624"/>
    </source>
</evidence>
<accession>A0A7V8FP45</accession>
<dbReference type="GO" id="GO:0016614">
    <property type="term" value="F:oxidoreductase activity, acting on CH-OH group of donors"/>
    <property type="evidence" value="ECO:0007669"/>
    <property type="project" value="InterPro"/>
</dbReference>
<comment type="caution">
    <text evidence="9">The sequence shown here is derived from an EMBL/GenBank/DDBJ whole genome shotgun (WGS) entry which is preliminary data.</text>
</comment>
<dbReference type="InterPro" id="IPR036188">
    <property type="entry name" value="FAD/NAD-bd_sf"/>
</dbReference>
<dbReference type="Pfam" id="PF00732">
    <property type="entry name" value="GMC_oxred_N"/>
    <property type="match status" value="1"/>
</dbReference>
<dbReference type="InterPro" id="IPR007867">
    <property type="entry name" value="GMC_OxRtase_C"/>
</dbReference>
<dbReference type="InterPro" id="IPR000172">
    <property type="entry name" value="GMC_OxRdtase_N"/>
</dbReference>
<evidence type="ECO:0000256" key="6">
    <source>
        <dbReference type="RuleBase" id="RU003968"/>
    </source>
</evidence>
<dbReference type="PROSITE" id="PS00624">
    <property type="entry name" value="GMC_OXRED_2"/>
    <property type="match status" value="1"/>
</dbReference>